<dbReference type="PANTHER" id="PTHR46847:SF2">
    <property type="entry name" value="ABC TRANSPORTER SUGAR-BINDING PROTEIN"/>
    <property type="match status" value="1"/>
</dbReference>
<evidence type="ECO:0000256" key="2">
    <source>
        <dbReference type="ARBA" id="ARBA00007639"/>
    </source>
</evidence>
<keyword evidence="7" id="KW-1185">Reference proteome</keyword>
<feature type="signal peptide" evidence="4">
    <location>
        <begin position="1"/>
        <end position="20"/>
    </location>
</feature>
<dbReference type="Gene3D" id="3.40.50.2300">
    <property type="match status" value="2"/>
</dbReference>
<dbReference type="InterPro" id="IPR025997">
    <property type="entry name" value="SBP_2_dom"/>
</dbReference>
<name>A0ABN0XCQ3_9ALTE</name>
<keyword evidence="3 4" id="KW-0732">Signal</keyword>
<sequence>MIKKAVSLVLLYACCFPALATSVMFVSPSTADDPFFSRVELFTRLAAQSLQLDLTVVYGDAHRIYQHAELEKRLANEQPDYLLVQVYSGSGKALFDLLKKYPKVKVISLEHLLLNHEAEEVGRPGAQYSNWIAEITFDNQAASELLSHYLLQSCDKLAQTGRHGVVGINGLHGQEALQRQAGLVEAVDRSPVYELHQVVNAKWMRDVAQQQIRALLGRYPDTSVIWSASDWMALGVADTLAPLMREGQPFCIGGFDWLPEVVGAIESGQLTASVGGHFMIGAWAMVMVYDHLHKALPDSVKGTNPLFSLALMHKDNVNQMAPLLDTPAWQNTDFRKYSLFHHPEQKEYRFSLISP</sequence>
<evidence type="ECO:0000256" key="3">
    <source>
        <dbReference type="ARBA" id="ARBA00022729"/>
    </source>
</evidence>
<reference evidence="6 7" key="1">
    <citation type="journal article" date="2019" name="Int. J. Syst. Evol. Microbiol.">
        <title>The Global Catalogue of Microorganisms (GCM) 10K type strain sequencing project: providing services to taxonomists for standard genome sequencing and annotation.</title>
        <authorList>
            <consortium name="The Broad Institute Genomics Platform"/>
            <consortium name="The Broad Institute Genome Sequencing Center for Infectious Disease"/>
            <person name="Wu L."/>
            <person name="Ma J."/>
        </authorList>
    </citation>
    <scope>NUCLEOTIDE SEQUENCE [LARGE SCALE GENOMIC DNA]</scope>
    <source>
        <strain evidence="6 7">JCM 13378</strain>
    </source>
</reference>
<dbReference type="Pfam" id="PF13407">
    <property type="entry name" value="Peripla_BP_4"/>
    <property type="match status" value="1"/>
</dbReference>
<dbReference type="EMBL" id="BAAAEI010000014">
    <property type="protein sequence ID" value="GAA0360736.1"/>
    <property type="molecule type" value="Genomic_DNA"/>
</dbReference>
<dbReference type="SUPFAM" id="SSF53822">
    <property type="entry name" value="Periplasmic binding protein-like I"/>
    <property type="match status" value="1"/>
</dbReference>
<dbReference type="PANTHER" id="PTHR46847">
    <property type="entry name" value="D-ALLOSE-BINDING PERIPLASMIC PROTEIN-RELATED"/>
    <property type="match status" value="1"/>
</dbReference>
<dbReference type="CDD" id="cd06324">
    <property type="entry name" value="PBP1_ABC_sugar_binding-like"/>
    <property type="match status" value="1"/>
</dbReference>
<dbReference type="Proteomes" id="UP001501757">
    <property type="component" value="Unassembled WGS sequence"/>
</dbReference>
<evidence type="ECO:0000313" key="7">
    <source>
        <dbReference type="Proteomes" id="UP001501757"/>
    </source>
</evidence>
<evidence type="ECO:0000256" key="1">
    <source>
        <dbReference type="ARBA" id="ARBA00004196"/>
    </source>
</evidence>
<comment type="subcellular location">
    <subcellularLocation>
        <location evidence="1">Cell envelope</location>
    </subcellularLocation>
</comment>
<dbReference type="RefSeq" id="WP_343845459.1">
    <property type="nucleotide sequence ID" value="NZ_BAAAEI010000014.1"/>
</dbReference>
<dbReference type="InterPro" id="IPR028082">
    <property type="entry name" value="Peripla_BP_I"/>
</dbReference>
<gene>
    <name evidence="6" type="ORF">GCM10009092_26230</name>
</gene>
<proteinExistence type="inferred from homology"/>
<organism evidence="6 7">
    <name type="scientific">Bowmanella denitrificans</name>
    <dbReference type="NCBI Taxonomy" id="366582"/>
    <lineage>
        <taxon>Bacteria</taxon>
        <taxon>Pseudomonadati</taxon>
        <taxon>Pseudomonadota</taxon>
        <taxon>Gammaproteobacteria</taxon>
        <taxon>Alteromonadales</taxon>
        <taxon>Alteromonadaceae</taxon>
        <taxon>Bowmanella</taxon>
    </lineage>
</organism>
<comment type="caution">
    <text evidence="6">The sequence shown here is derived from an EMBL/GenBank/DDBJ whole genome shotgun (WGS) entry which is preliminary data.</text>
</comment>
<evidence type="ECO:0000313" key="6">
    <source>
        <dbReference type="EMBL" id="GAA0360736.1"/>
    </source>
</evidence>
<accession>A0ABN0XCQ3</accession>
<protein>
    <recommendedName>
        <fullName evidence="5">Periplasmic binding protein domain-containing protein</fullName>
    </recommendedName>
</protein>
<evidence type="ECO:0000256" key="4">
    <source>
        <dbReference type="SAM" id="SignalP"/>
    </source>
</evidence>
<comment type="similarity">
    <text evidence="2">Belongs to the bacterial solute-binding protein 2 family.</text>
</comment>
<feature type="chain" id="PRO_5047316447" description="Periplasmic binding protein domain-containing protein" evidence="4">
    <location>
        <begin position="21"/>
        <end position="355"/>
    </location>
</feature>
<feature type="domain" description="Periplasmic binding protein" evidence="5">
    <location>
        <begin position="26"/>
        <end position="292"/>
    </location>
</feature>
<evidence type="ECO:0000259" key="5">
    <source>
        <dbReference type="Pfam" id="PF13407"/>
    </source>
</evidence>